<dbReference type="AlphaFoldDB" id="A0A450W830"/>
<evidence type="ECO:0000313" key="2">
    <source>
        <dbReference type="EMBL" id="VFK13214.1"/>
    </source>
</evidence>
<proteinExistence type="predicted"/>
<name>A0A450W830_9GAMM</name>
<gene>
    <name evidence="2" type="ORF">BECKLPF1236B_GA0070989_104423</name>
</gene>
<reference evidence="2" key="1">
    <citation type="submission" date="2019-02" db="EMBL/GenBank/DDBJ databases">
        <authorList>
            <person name="Gruber-Vodicka R. H."/>
            <person name="Seah K. B. B."/>
        </authorList>
    </citation>
    <scope>NUCLEOTIDE SEQUENCE</scope>
    <source>
        <strain evidence="2">BECK_S313</strain>
    </source>
</reference>
<evidence type="ECO:0000256" key="1">
    <source>
        <dbReference type="SAM" id="MobiDB-lite"/>
    </source>
</evidence>
<sequence>MTNQSMAHHGEPTQERDEDGGYLCPFSGEHKSKRFAFGYVFYLLARSNRLQTGCSLRGRRFFRIFVFPILKSSTKHTKSLGQGWLEPSEAIPRKSRAIRWGQRYAPTPAAPYFGNLFGLGYVGLGNDTIIIVGIGV</sequence>
<protein>
    <submittedName>
        <fullName evidence="2">Uncharacterized protein</fullName>
    </submittedName>
</protein>
<dbReference type="EMBL" id="CAADFK010000044">
    <property type="protein sequence ID" value="VFK13214.1"/>
    <property type="molecule type" value="Genomic_DNA"/>
</dbReference>
<accession>A0A450W830</accession>
<organism evidence="2">
    <name type="scientific">Candidatus Kentrum sp. LPFa</name>
    <dbReference type="NCBI Taxonomy" id="2126335"/>
    <lineage>
        <taxon>Bacteria</taxon>
        <taxon>Pseudomonadati</taxon>
        <taxon>Pseudomonadota</taxon>
        <taxon>Gammaproteobacteria</taxon>
        <taxon>Candidatus Kentrum</taxon>
    </lineage>
</organism>
<feature type="region of interest" description="Disordered" evidence="1">
    <location>
        <begin position="1"/>
        <end position="22"/>
    </location>
</feature>